<dbReference type="PANTHER" id="PTHR43757">
    <property type="entry name" value="AMINOMETHYLTRANSFERASE"/>
    <property type="match status" value="1"/>
</dbReference>
<accession>A0A6J2K1V7</accession>
<dbReference type="InterPro" id="IPR027266">
    <property type="entry name" value="TrmE/GcvT-like"/>
</dbReference>
<dbReference type="SUPFAM" id="SSF103025">
    <property type="entry name" value="Folate-binding domain"/>
    <property type="match status" value="1"/>
</dbReference>
<protein>
    <submittedName>
        <fullName evidence="8">Sarcosine dehydrogenase, mitochondrial</fullName>
    </submittedName>
</protein>
<comment type="similarity">
    <text evidence="1">Belongs to the GcvT family.</text>
</comment>
<dbReference type="Gene3D" id="3.30.9.10">
    <property type="entry name" value="D-Amino Acid Oxidase, subunit A, domain 2"/>
    <property type="match status" value="1"/>
</dbReference>
<dbReference type="AlphaFoldDB" id="A0A6J2K1V7"/>
<dbReference type="SUPFAM" id="SSF54373">
    <property type="entry name" value="FAD-linked reductases, C-terminal domain"/>
    <property type="match status" value="1"/>
</dbReference>
<dbReference type="Gene3D" id="3.30.1360.120">
    <property type="entry name" value="Probable tRNA modification gtpase trme, domain 1"/>
    <property type="match status" value="1"/>
</dbReference>
<reference evidence="8" key="1">
    <citation type="submission" date="2025-08" db="UniProtKB">
        <authorList>
            <consortium name="RefSeq"/>
        </authorList>
    </citation>
    <scope>IDENTIFICATION</scope>
    <source>
        <tissue evidence="8">Silk gland</tissue>
    </source>
</reference>
<evidence type="ECO:0000313" key="8">
    <source>
        <dbReference type="RefSeq" id="XP_028035870.1"/>
    </source>
</evidence>
<feature type="region of interest" description="Disordered" evidence="2">
    <location>
        <begin position="888"/>
        <end position="916"/>
    </location>
</feature>
<evidence type="ECO:0000313" key="7">
    <source>
        <dbReference type="Proteomes" id="UP000504629"/>
    </source>
</evidence>
<evidence type="ECO:0000256" key="2">
    <source>
        <dbReference type="SAM" id="MobiDB-lite"/>
    </source>
</evidence>
<dbReference type="Gene3D" id="3.30.70.1400">
    <property type="entry name" value="Aminomethyltransferase beta-barrel domains"/>
    <property type="match status" value="1"/>
</dbReference>
<dbReference type="InterPro" id="IPR013977">
    <property type="entry name" value="GcvT_C"/>
</dbReference>
<dbReference type="Gene3D" id="3.50.50.60">
    <property type="entry name" value="FAD/NAD(P)-binding domain"/>
    <property type="match status" value="1"/>
</dbReference>
<dbReference type="Pfam" id="PF01571">
    <property type="entry name" value="GCV_T"/>
    <property type="match status" value="1"/>
</dbReference>
<dbReference type="FunFam" id="3.50.50.60:FF:000769">
    <property type="entry name" value="Sarcosine dehydrogenase"/>
    <property type="match status" value="1"/>
</dbReference>
<evidence type="ECO:0000259" key="6">
    <source>
        <dbReference type="Pfam" id="PF16350"/>
    </source>
</evidence>
<dbReference type="RefSeq" id="XP_028035870.1">
    <property type="nucleotide sequence ID" value="XM_028180069.1"/>
</dbReference>
<evidence type="ECO:0000259" key="4">
    <source>
        <dbReference type="Pfam" id="PF01571"/>
    </source>
</evidence>
<dbReference type="Pfam" id="PF01266">
    <property type="entry name" value="DAO"/>
    <property type="match status" value="1"/>
</dbReference>
<dbReference type="InterPro" id="IPR032503">
    <property type="entry name" value="FAO_M"/>
</dbReference>
<gene>
    <name evidence="8" type="primary">LOC114247185</name>
</gene>
<dbReference type="InterPro" id="IPR006222">
    <property type="entry name" value="GCVT_N"/>
</dbReference>
<dbReference type="FunFam" id="2.40.30.110:FF:000008">
    <property type="entry name" value="Sarcosine dehydrogenase"/>
    <property type="match status" value="1"/>
</dbReference>
<dbReference type="SUPFAM" id="SSF101790">
    <property type="entry name" value="Aminomethyltransferase beta-barrel domain"/>
    <property type="match status" value="1"/>
</dbReference>
<evidence type="ECO:0000259" key="5">
    <source>
        <dbReference type="Pfam" id="PF08669"/>
    </source>
</evidence>
<feature type="domain" description="Aminomethyltransferase C-terminal" evidence="5">
    <location>
        <begin position="802"/>
        <end position="881"/>
    </location>
</feature>
<dbReference type="GeneID" id="114247185"/>
<dbReference type="Proteomes" id="UP000504629">
    <property type="component" value="Unplaced"/>
</dbReference>
<feature type="domain" description="FAD dependent oxidoreductase" evidence="3">
    <location>
        <begin position="41"/>
        <end position="399"/>
    </location>
</feature>
<feature type="domain" description="FAD dependent oxidoreductase central" evidence="6">
    <location>
        <begin position="402"/>
        <end position="454"/>
    </location>
</feature>
<dbReference type="InterPro" id="IPR028896">
    <property type="entry name" value="GcvT/YgfZ/DmdA"/>
</dbReference>
<dbReference type="Gene3D" id="2.40.30.110">
    <property type="entry name" value="Aminomethyltransferase beta-barrel domains"/>
    <property type="match status" value="1"/>
</dbReference>
<dbReference type="KEGG" id="bman:114247185"/>
<dbReference type="CTD" id="1757"/>
<sequence>MFKVIRDGSVRVRASNFLKRSNTIRFSSGAGSKDEVVSSADVVIIGGGIAGCNTLYQLSKRGVNAVLLERAKLTSGTTWHTAGMVWSLRPCDLEVKLLRDSRTVYSALAKEVDDYAGWINNGGMFISRSTVRTQEYLRLHTLGKAMGIPSEVLDPHEAQKIFPLLDPSAFKMALYATEDGTIDPAMACSALVKVAKKNGAKVYEDCPVVDVHYSHNLLGNKEVTGVHTDRGFIKTKCVVNCGGAWGARVARFAGVPSLPLIPFKHAYIVCEAIPEIRGGPNIRDHDTSLYIKVQGETCSIGGYEGNPHMLDQVPDNLQFHLYELDWDVFGVHMQSATSLCPKLGTTGIKSTICGPESFTPDHKPLLGEDTNVFGLYHNCGYNSAGMMFSAGCAIQMAEWITKGRPHYNMFSFDIRRFTPAQMSRAHWMRESSHESYVRNYNIVFPNDEKLAGRDASHDALHQELVDDGAVMQARAGWERPAFYIPGEKIRVQQYDWGGTNDYPRNIDQRYEDILKGEYTFGFSKHHDLIGKEALACRNGAALFNMSYYGKFYLTGPDAQRTADLAFTADLTKRDERVMYSLLLNDKGGVEADVTVSIMDGGSGQLHEPIFKGRGYYVVTSGFSANHTLALLRRIVQTHKLRATITDVSKQLCILSIQGPNSQRILQRYTDAGLSNDAFPLNTHRSIHVSKAPYSPENKTYTCRALRVAWAGELGWELHIPSANAVQVYQALRKAKGLTNAGWRALTSLSAEKGYHLWNADLRPDDNPIEANLGFTCRKGGEYIGNEYVTKALANGVTKKYGYFTLDDKVALFGHEAIFRNGVPVGYLRRGDYGHYLDKPIGIGYVTNKDSIVTKEYLKEGNYEIEVMGQKYKATFHFKSPFDPHGQRLLGNYGDQGMDENTHEPHAGQNERAGGSE</sequence>
<feature type="domain" description="GCVT N-terminal" evidence="4">
    <location>
        <begin position="460"/>
        <end position="777"/>
    </location>
</feature>
<dbReference type="Pfam" id="PF16350">
    <property type="entry name" value="FAO_M"/>
    <property type="match status" value="1"/>
</dbReference>
<dbReference type="InterPro" id="IPR029043">
    <property type="entry name" value="GcvT/YgfZ_C"/>
</dbReference>
<dbReference type="GO" id="GO:0005739">
    <property type="term" value="C:mitochondrion"/>
    <property type="evidence" value="ECO:0007669"/>
    <property type="project" value="TreeGrafter"/>
</dbReference>
<proteinExistence type="inferred from homology"/>
<keyword evidence="7" id="KW-1185">Reference proteome</keyword>
<dbReference type="InterPro" id="IPR006076">
    <property type="entry name" value="FAD-dep_OxRdtase"/>
</dbReference>
<evidence type="ECO:0000259" key="3">
    <source>
        <dbReference type="Pfam" id="PF01266"/>
    </source>
</evidence>
<dbReference type="SUPFAM" id="SSF51905">
    <property type="entry name" value="FAD/NAD(P)-binding domain"/>
    <property type="match status" value="1"/>
</dbReference>
<name>A0A6J2K1V7_BOMMA</name>
<dbReference type="Pfam" id="PF08669">
    <property type="entry name" value="GCV_T_C"/>
    <property type="match status" value="1"/>
</dbReference>
<evidence type="ECO:0000256" key="1">
    <source>
        <dbReference type="ARBA" id="ARBA00008609"/>
    </source>
</evidence>
<dbReference type="PANTHER" id="PTHR43757:SF11">
    <property type="entry name" value="SARCOSINE DEHYDROGENASE"/>
    <property type="match status" value="1"/>
</dbReference>
<dbReference type="InterPro" id="IPR036188">
    <property type="entry name" value="FAD/NAD-bd_sf"/>
</dbReference>
<dbReference type="OrthoDB" id="498204at2759"/>
<organism evidence="7 8">
    <name type="scientific">Bombyx mandarina</name>
    <name type="common">Wild silk moth</name>
    <name type="synonym">Wild silkworm</name>
    <dbReference type="NCBI Taxonomy" id="7092"/>
    <lineage>
        <taxon>Eukaryota</taxon>
        <taxon>Metazoa</taxon>
        <taxon>Ecdysozoa</taxon>
        <taxon>Arthropoda</taxon>
        <taxon>Hexapoda</taxon>
        <taxon>Insecta</taxon>
        <taxon>Pterygota</taxon>
        <taxon>Neoptera</taxon>
        <taxon>Endopterygota</taxon>
        <taxon>Lepidoptera</taxon>
        <taxon>Glossata</taxon>
        <taxon>Ditrysia</taxon>
        <taxon>Bombycoidea</taxon>
        <taxon>Bombycidae</taxon>
        <taxon>Bombycinae</taxon>
        <taxon>Bombyx</taxon>
    </lineage>
</organism>